<evidence type="ECO:0000256" key="2">
    <source>
        <dbReference type="ARBA" id="ARBA00004141"/>
    </source>
</evidence>
<name>A0A143DEY8_9PROT</name>
<protein>
    <recommendedName>
        <fullName evidence="11 12">4-hydroxybenzoate octaprenyltransferase</fullName>
        <ecNumber evidence="11 12">2.5.1.39</ecNumber>
    </recommendedName>
    <alternativeName>
        <fullName evidence="11">4-HB polyprenyltransferase</fullName>
    </alternativeName>
</protein>
<dbReference type="NCBIfam" id="TIGR01474">
    <property type="entry name" value="ubiA_proteo"/>
    <property type="match status" value="1"/>
</dbReference>
<keyword evidence="4 11" id="KW-1003">Cell membrane</keyword>
<feature type="transmembrane region" description="Helical" evidence="11">
    <location>
        <begin position="38"/>
        <end position="58"/>
    </location>
</feature>
<accession>A0A143DEY8</accession>
<keyword evidence="8 11" id="KW-0812">Transmembrane</keyword>
<evidence type="ECO:0000256" key="12">
    <source>
        <dbReference type="NCBIfam" id="TIGR01474"/>
    </source>
</evidence>
<comment type="function">
    <text evidence="11">Catalyzes the prenylation of para-hydroxybenzoate (PHB) with an all-trans polyprenyl group. Mediates the second step in the final reaction sequence of ubiquinone-8 (UQ-8) biosynthesis, which is the condensation of the polyisoprenoid side chain with PHB, generating the first membrane-bound Q intermediate 3-octaprenyl-4-hydroxybenzoate.</text>
</comment>
<dbReference type="GeneID" id="53316566"/>
<feature type="transmembrane region" description="Helical" evidence="11">
    <location>
        <begin position="137"/>
        <end position="155"/>
    </location>
</feature>
<keyword evidence="9 11" id="KW-1133">Transmembrane helix</keyword>
<keyword evidence="5 11" id="KW-0997">Cell inner membrane</keyword>
<dbReference type="EMBL" id="CP014525">
    <property type="protein sequence ID" value="AMW34688.1"/>
    <property type="molecule type" value="Genomic_DNA"/>
</dbReference>
<proteinExistence type="inferred from homology"/>
<evidence type="ECO:0000256" key="4">
    <source>
        <dbReference type="ARBA" id="ARBA00022475"/>
    </source>
</evidence>
<evidence type="ECO:0000256" key="6">
    <source>
        <dbReference type="ARBA" id="ARBA00022679"/>
    </source>
</evidence>
<feature type="transmembrane region" description="Helical" evidence="11">
    <location>
        <begin position="111"/>
        <end position="131"/>
    </location>
</feature>
<dbReference type="PROSITE" id="PS00943">
    <property type="entry name" value="UBIA"/>
    <property type="match status" value="1"/>
</dbReference>
<dbReference type="RefSeq" id="WP_066134358.1">
    <property type="nucleotide sequence ID" value="NZ_CP014525.1"/>
</dbReference>
<dbReference type="STRING" id="1549855.AY555_05290"/>
<dbReference type="Proteomes" id="UP000076066">
    <property type="component" value="Chromosome"/>
</dbReference>
<comment type="subcellular location">
    <subcellularLocation>
        <location evidence="11">Cell inner membrane</location>
        <topology evidence="11">Multi-pass membrane protein</topology>
    </subcellularLocation>
    <subcellularLocation>
        <location evidence="2">Membrane</location>
        <topology evidence="2">Multi-pass membrane protein</topology>
    </subcellularLocation>
</comment>
<evidence type="ECO:0000256" key="3">
    <source>
        <dbReference type="ARBA" id="ARBA00005985"/>
    </source>
</evidence>
<comment type="similarity">
    <text evidence="3 11">Belongs to the UbiA prenyltransferase family.</text>
</comment>
<feature type="transmembrane region" description="Helical" evidence="11">
    <location>
        <begin position="187"/>
        <end position="207"/>
    </location>
</feature>
<dbReference type="InterPro" id="IPR044878">
    <property type="entry name" value="UbiA_sf"/>
</dbReference>
<dbReference type="GO" id="GO:0006744">
    <property type="term" value="P:ubiquinone biosynthetic process"/>
    <property type="evidence" value="ECO:0007669"/>
    <property type="project" value="UniProtKB-UniRule"/>
</dbReference>
<evidence type="ECO:0000256" key="5">
    <source>
        <dbReference type="ARBA" id="ARBA00022519"/>
    </source>
</evidence>
<evidence type="ECO:0000256" key="9">
    <source>
        <dbReference type="ARBA" id="ARBA00022989"/>
    </source>
</evidence>
<comment type="pathway">
    <text evidence="11">Cofactor biosynthesis; ubiquinone biosynthesis.</text>
</comment>
<keyword evidence="11" id="KW-0460">Magnesium</keyword>
<dbReference type="KEGG" id="hjo:AY555_05290"/>
<dbReference type="CDD" id="cd13959">
    <property type="entry name" value="PT_UbiA_COQ2"/>
    <property type="match status" value="1"/>
</dbReference>
<dbReference type="FunFam" id="1.10.357.140:FF:000008">
    <property type="entry name" value="4-hydroxybenzoate octaprenyltransferase"/>
    <property type="match status" value="1"/>
</dbReference>
<dbReference type="HAMAP" id="MF_01635">
    <property type="entry name" value="UbiA"/>
    <property type="match status" value="1"/>
</dbReference>
<dbReference type="InterPro" id="IPR039653">
    <property type="entry name" value="Prenyltransferase"/>
</dbReference>
<keyword evidence="14" id="KW-1185">Reference proteome</keyword>
<feature type="transmembrane region" description="Helical" evidence="11">
    <location>
        <begin position="70"/>
        <end position="90"/>
    </location>
</feature>
<dbReference type="InterPro" id="IPR006370">
    <property type="entry name" value="HB_polyprenyltransferase-like"/>
</dbReference>
<reference evidence="13 14" key="1">
    <citation type="submission" date="2016-02" db="EMBL/GenBank/DDBJ databases">
        <title>Complete Genome of H5569, the type strain of the newly described species Haematospirillium jordaniae.</title>
        <authorList>
            <person name="Nicholson A.C."/>
            <person name="Humrighouse B.W."/>
            <person name="Loparov V."/>
            <person name="McQuiston J.R."/>
        </authorList>
    </citation>
    <scope>NUCLEOTIDE SEQUENCE [LARGE SCALE GENOMIC DNA]</scope>
    <source>
        <strain evidence="13 14">H5569</strain>
    </source>
</reference>
<gene>
    <name evidence="11" type="primary">ubiA</name>
    <name evidence="13" type="ORF">AY555_05290</name>
</gene>
<evidence type="ECO:0000256" key="10">
    <source>
        <dbReference type="ARBA" id="ARBA00023136"/>
    </source>
</evidence>
<dbReference type="Gene3D" id="1.20.120.1780">
    <property type="entry name" value="UbiA prenyltransferase"/>
    <property type="match status" value="1"/>
</dbReference>
<evidence type="ECO:0000256" key="7">
    <source>
        <dbReference type="ARBA" id="ARBA00022688"/>
    </source>
</evidence>
<evidence type="ECO:0000256" key="11">
    <source>
        <dbReference type="HAMAP-Rule" id="MF_01635"/>
    </source>
</evidence>
<dbReference type="GO" id="GO:0005886">
    <property type="term" value="C:plasma membrane"/>
    <property type="evidence" value="ECO:0007669"/>
    <property type="project" value="UniProtKB-SubCell"/>
</dbReference>
<dbReference type="FunFam" id="1.20.120.1780:FF:000001">
    <property type="entry name" value="4-hydroxybenzoate octaprenyltransferase"/>
    <property type="match status" value="1"/>
</dbReference>
<dbReference type="PANTHER" id="PTHR11048:SF28">
    <property type="entry name" value="4-HYDROXYBENZOATE POLYPRENYLTRANSFERASE, MITOCHONDRIAL"/>
    <property type="match status" value="1"/>
</dbReference>
<keyword evidence="7 11" id="KW-0831">Ubiquinone biosynthesis</keyword>
<sequence>MSNARHMAGDMPVNGWIDRAVPASLRPFLKLLRLDRPVGSWLLLFPCWWSLVLGAVAVDVRLQDCIPSALLFWVGAILMRGAGCAINDVLDRDIDRLVDRTRSRPLASGAVSVRAALILIGLVMLAGLLILVSFNMATILLGLASVPMFLAYPLMKRLTMWPQVWLGLTFSWGALLGWTAVTGAPGWPMLALYAGAFFWVLGYDTIYAHQDREEDRMVGIGSSALALGERTKPAVAVFYGMALFLFTLSAALAGVSWLFYPCLVPALWHAARQVHQLDIDDPSGCLAVFQSNREFGWLVLGACLAGHLSITIPGSG</sequence>
<feature type="transmembrane region" description="Helical" evidence="11">
    <location>
        <begin position="164"/>
        <end position="181"/>
    </location>
</feature>
<comment type="catalytic activity">
    <reaction evidence="11">
        <text>all-trans-octaprenyl diphosphate + 4-hydroxybenzoate = 4-hydroxy-3-(all-trans-octaprenyl)benzoate + diphosphate</text>
        <dbReference type="Rhea" id="RHEA:27782"/>
        <dbReference type="ChEBI" id="CHEBI:1617"/>
        <dbReference type="ChEBI" id="CHEBI:17879"/>
        <dbReference type="ChEBI" id="CHEBI:33019"/>
        <dbReference type="ChEBI" id="CHEBI:57711"/>
        <dbReference type="EC" id="2.5.1.39"/>
    </reaction>
</comment>
<dbReference type="Pfam" id="PF01040">
    <property type="entry name" value="UbiA"/>
    <property type="match status" value="1"/>
</dbReference>
<dbReference type="PANTHER" id="PTHR11048">
    <property type="entry name" value="PRENYLTRANSFERASES"/>
    <property type="match status" value="1"/>
</dbReference>
<keyword evidence="10 11" id="KW-0472">Membrane</keyword>
<evidence type="ECO:0000313" key="14">
    <source>
        <dbReference type="Proteomes" id="UP000076066"/>
    </source>
</evidence>
<dbReference type="AlphaFoldDB" id="A0A143DEY8"/>
<feature type="transmembrane region" description="Helical" evidence="11">
    <location>
        <begin position="236"/>
        <end position="260"/>
    </location>
</feature>
<dbReference type="InterPro" id="IPR000537">
    <property type="entry name" value="UbiA_prenyltransferase"/>
</dbReference>
<evidence type="ECO:0000256" key="1">
    <source>
        <dbReference type="ARBA" id="ARBA00001946"/>
    </source>
</evidence>
<evidence type="ECO:0000256" key="8">
    <source>
        <dbReference type="ARBA" id="ARBA00022692"/>
    </source>
</evidence>
<keyword evidence="6 11" id="KW-0808">Transferase</keyword>
<dbReference type="GO" id="GO:0008412">
    <property type="term" value="F:4-hydroxybenzoate polyprenyltransferase activity"/>
    <property type="evidence" value="ECO:0007669"/>
    <property type="project" value="UniProtKB-UniRule"/>
</dbReference>
<dbReference type="OrthoDB" id="9782418at2"/>
<organism evidence="13 14">
    <name type="scientific">Haematospirillum jordaniae</name>
    <dbReference type="NCBI Taxonomy" id="1549855"/>
    <lineage>
        <taxon>Bacteria</taxon>
        <taxon>Pseudomonadati</taxon>
        <taxon>Pseudomonadota</taxon>
        <taxon>Alphaproteobacteria</taxon>
        <taxon>Rhodospirillales</taxon>
        <taxon>Novispirillaceae</taxon>
        <taxon>Haematospirillum</taxon>
    </lineage>
</organism>
<evidence type="ECO:0000313" key="13">
    <source>
        <dbReference type="EMBL" id="AMW34688.1"/>
    </source>
</evidence>
<dbReference type="InterPro" id="IPR030470">
    <property type="entry name" value="UbiA_prenylTrfase_CS"/>
</dbReference>
<dbReference type="EC" id="2.5.1.39" evidence="11 12"/>
<dbReference type="UniPathway" id="UPA00232"/>
<comment type="cofactor">
    <cofactor evidence="1 11">
        <name>Mg(2+)</name>
        <dbReference type="ChEBI" id="CHEBI:18420"/>
    </cofactor>
</comment>
<dbReference type="Gene3D" id="1.10.357.140">
    <property type="entry name" value="UbiA prenyltransferase"/>
    <property type="match status" value="1"/>
</dbReference>